<dbReference type="Pfam" id="PF01471">
    <property type="entry name" value="PG_binding_1"/>
    <property type="match status" value="1"/>
</dbReference>
<dbReference type="Gene3D" id="1.10.101.10">
    <property type="entry name" value="PGBD-like superfamily/PGBD"/>
    <property type="match status" value="1"/>
</dbReference>
<feature type="active site" description="Nucleophile" evidence="7">
    <location>
        <position position="469"/>
    </location>
</feature>
<dbReference type="PANTHER" id="PTHR41533">
    <property type="entry name" value="L,D-TRANSPEPTIDASE HI_1667-RELATED"/>
    <property type="match status" value="1"/>
</dbReference>
<proteinExistence type="inferred from homology"/>
<comment type="similarity">
    <text evidence="2">Belongs to the YkuD family.</text>
</comment>
<dbReference type="Pfam" id="PF03734">
    <property type="entry name" value="YkuD"/>
    <property type="match status" value="1"/>
</dbReference>
<keyword evidence="5 7" id="KW-0573">Peptidoglycan synthesis</keyword>
<evidence type="ECO:0000256" key="2">
    <source>
        <dbReference type="ARBA" id="ARBA00005992"/>
    </source>
</evidence>
<dbReference type="GO" id="GO:0004180">
    <property type="term" value="F:carboxypeptidase activity"/>
    <property type="evidence" value="ECO:0007669"/>
    <property type="project" value="UniProtKB-ARBA"/>
</dbReference>
<dbReference type="GO" id="GO:0071555">
    <property type="term" value="P:cell wall organization"/>
    <property type="evidence" value="ECO:0007669"/>
    <property type="project" value="UniProtKB-UniRule"/>
</dbReference>
<dbReference type="SUPFAM" id="SSF47090">
    <property type="entry name" value="PGBD-like"/>
    <property type="match status" value="1"/>
</dbReference>
<dbReference type="Proteomes" id="UP000588604">
    <property type="component" value="Unassembled WGS sequence"/>
</dbReference>
<dbReference type="InterPro" id="IPR036365">
    <property type="entry name" value="PGBD-like_sf"/>
</dbReference>
<evidence type="ECO:0000256" key="3">
    <source>
        <dbReference type="ARBA" id="ARBA00022679"/>
    </source>
</evidence>
<dbReference type="AlphaFoldDB" id="A0A841MSM9"/>
<dbReference type="GO" id="GO:0008360">
    <property type="term" value="P:regulation of cell shape"/>
    <property type="evidence" value="ECO:0007669"/>
    <property type="project" value="UniProtKB-UniRule"/>
</dbReference>
<dbReference type="EMBL" id="JACIJO010000001">
    <property type="protein sequence ID" value="MBB6325031.1"/>
    <property type="molecule type" value="Genomic_DNA"/>
</dbReference>
<gene>
    <name evidence="9" type="ORF">FHS59_000646</name>
</gene>
<name>A0A841MSM9_9BACT</name>
<dbReference type="InterPro" id="IPR038063">
    <property type="entry name" value="Transpep_catalytic_dom"/>
</dbReference>
<dbReference type="InterPro" id="IPR045380">
    <property type="entry name" value="LD_TPept_scaffold_dom"/>
</dbReference>
<feature type="active site" description="Proton donor/acceptor" evidence="7">
    <location>
        <position position="450"/>
    </location>
</feature>
<evidence type="ECO:0000256" key="1">
    <source>
        <dbReference type="ARBA" id="ARBA00004752"/>
    </source>
</evidence>
<evidence type="ECO:0000256" key="4">
    <source>
        <dbReference type="ARBA" id="ARBA00022960"/>
    </source>
</evidence>
<keyword evidence="3" id="KW-0808">Transferase</keyword>
<dbReference type="GO" id="GO:0016740">
    <property type="term" value="F:transferase activity"/>
    <property type="evidence" value="ECO:0007669"/>
    <property type="project" value="UniProtKB-KW"/>
</dbReference>
<reference evidence="9 10" key="1">
    <citation type="submission" date="2020-08" db="EMBL/GenBank/DDBJ databases">
        <title>Genomic Encyclopedia of Type Strains, Phase IV (KMG-IV): sequencing the most valuable type-strain genomes for metagenomic binning, comparative biology and taxonomic classification.</title>
        <authorList>
            <person name="Goeker M."/>
        </authorList>
    </citation>
    <scope>NUCLEOTIDE SEQUENCE [LARGE SCALE GENOMIC DNA]</scope>
    <source>
        <strain evidence="9 10">DSM 102044</strain>
    </source>
</reference>
<protein>
    <submittedName>
        <fullName evidence="9">Murein L,D-transpeptidase YcbB/YkuD</fullName>
    </submittedName>
</protein>
<dbReference type="Pfam" id="PF20142">
    <property type="entry name" value="Scaffold"/>
    <property type="match status" value="1"/>
</dbReference>
<organism evidence="9 10">
    <name type="scientific">Algoriphagus iocasae</name>
    <dbReference type="NCBI Taxonomy" id="1836499"/>
    <lineage>
        <taxon>Bacteria</taxon>
        <taxon>Pseudomonadati</taxon>
        <taxon>Bacteroidota</taxon>
        <taxon>Cytophagia</taxon>
        <taxon>Cytophagales</taxon>
        <taxon>Cyclobacteriaceae</taxon>
        <taxon>Algoriphagus</taxon>
    </lineage>
</organism>
<accession>A0A841MSM9</accession>
<dbReference type="PANTHER" id="PTHR41533:SF2">
    <property type="entry name" value="BLR7131 PROTEIN"/>
    <property type="match status" value="1"/>
</dbReference>
<dbReference type="InterPro" id="IPR052905">
    <property type="entry name" value="LD-transpeptidase_YkuD-like"/>
</dbReference>
<dbReference type="InterPro" id="IPR036366">
    <property type="entry name" value="PGBDSf"/>
</dbReference>
<evidence type="ECO:0000256" key="6">
    <source>
        <dbReference type="ARBA" id="ARBA00023316"/>
    </source>
</evidence>
<dbReference type="Gene3D" id="2.40.440.10">
    <property type="entry name" value="L,D-transpeptidase catalytic domain-like"/>
    <property type="match status" value="1"/>
</dbReference>
<dbReference type="InterPro" id="IPR005490">
    <property type="entry name" value="LD_TPept_cat_dom"/>
</dbReference>
<evidence type="ECO:0000256" key="7">
    <source>
        <dbReference type="PROSITE-ProRule" id="PRU01373"/>
    </source>
</evidence>
<dbReference type="SUPFAM" id="SSF141523">
    <property type="entry name" value="L,D-transpeptidase catalytic domain-like"/>
    <property type="match status" value="1"/>
</dbReference>
<dbReference type="CDD" id="cd16913">
    <property type="entry name" value="YkuD_like"/>
    <property type="match status" value="1"/>
</dbReference>
<comment type="pathway">
    <text evidence="1 7">Cell wall biogenesis; peptidoglycan biosynthesis.</text>
</comment>
<evidence type="ECO:0000256" key="5">
    <source>
        <dbReference type="ARBA" id="ARBA00022984"/>
    </source>
</evidence>
<dbReference type="PROSITE" id="PS52029">
    <property type="entry name" value="LD_TPASE"/>
    <property type="match status" value="1"/>
</dbReference>
<dbReference type="GO" id="GO:0009252">
    <property type="term" value="P:peptidoglycan biosynthetic process"/>
    <property type="evidence" value="ECO:0007669"/>
    <property type="project" value="UniProtKB-UniPathway"/>
</dbReference>
<keyword evidence="10" id="KW-1185">Reference proteome</keyword>
<evidence type="ECO:0000313" key="10">
    <source>
        <dbReference type="Proteomes" id="UP000588604"/>
    </source>
</evidence>
<comment type="caution">
    <text evidence="9">The sequence shown here is derived from an EMBL/GenBank/DDBJ whole genome shotgun (WGS) entry which is preliminary data.</text>
</comment>
<feature type="domain" description="L,D-TPase catalytic" evidence="8">
    <location>
        <begin position="321"/>
        <end position="491"/>
    </location>
</feature>
<dbReference type="RefSeq" id="WP_184492983.1">
    <property type="nucleotide sequence ID" value="NZ_JACIJO010000001.1"/>
</dbReference>
<sequence>MQVKIFRILSIVFIFISHGLSAQSYDEVSELIRFRIESDEPRDKIEIRNVSLLTIEDIIRFYTDRTFEKAWSANGFLTEEAYELRFEIKQAEFDGLIPEDYNLAIIESFFLTFEENKKNGVQNEVGDLADLDIFLSDAYFHLAKNLEIGKVDPSKIGEDWEISRKAPVHDYPQLLEEALVEKSIRKSFESLYPQFSIYKKGREVIRELTAKVKEDTLNWKKIKVDKAIHVGETNSQIPRIRERLIYGELLEKYTFQDEKLYDSIMLDAVKNFQGINGLEIDGVIGSQTAELFNDSPQDRLDKARVNMERLRWLPDTVKNAEFILVNIANFQLDYLKNLDTLISERVIVGKKYHETPIFMAEMSYIVFSPYWNIPYSITRGEIIPSVRKNPNYIASKNMEVVTTSGKVVDPSTIDWNAKSFPYLVRQKPGEWNSLGLVKFMFPNKHNVYIHDTNARSLFALDDRARSHGCIRINNPQDFAKTLLANDPKWTMEKIESAMHQNQETVVTLDRKIPVVLVYLTFWADSKGEAHFRDDIYDRDAEVLEALNK</sequence>
<keyword evidence="6 7" id="KW-0961">Cell wall biogenesis/degradation</keyword>
<keyword evidence="4 7" id="KW-0133">Cell shape</keyword>
<dbReference type="UniPathway" id="UPA00219"/>
<evidence type="ECO:0000259" key="8">
    <source>
        <dbReference type="PROSITE" id="PS52029"/>
    </source>
</evidence>
<dbReference type="InterPro" id="IPR002477">
    <property type="entry name" value="Peptidoglycan-bd-like"/>
</dbReference>
<evidence type="ECO:0000313" key="9">
    <source>
        <dbReference type="EMBL" id="MBB6325031.1"/>
    </source>
</evidence>